<reference evidence="1" key="2">
    <citation type="journal article" date="2022" name="Res Sq">
        <title>Comparative Genomics Reveals Insights into the Divergent Evolution of Astigmatic Mites and Household Pest Adaptations.</title>
        <authorList>
            <person name="Xiong Q."/>
            <person name="Wan A.T.-Y."/>
            <person name="Liu X.-Y."/>
            <person name="Fung C.S.-H."/>
            <person name="Xiao X."/>
            <person name="Malainual N."/>
            <person name="Hou J."/>
            <person name="Wang L."/>
            <person name="Wang M."/>
            <person name="Yang K."/>
            <person name="Cui Y."/>
            <person name="Leung E."/>
            <person name="Nong W."/>
            <person name="Shin S.-K."/>
            <person name="Au S."/>
            <person name="Jeong K.Y."/>
            <person name="Chew F.T."/>
            <person name="Hui J."/>
            <person name="Leung T.F."/>
            <person name="Tungtrongchitr A."/>
            <person name="Zhong N."/>
            <person name="Liu Z."/>
            <person name="Tsui S."/>
        </authorList>
    </citation>
    <scope>NUCLEOTIDE SEQUENCE</scope>
    <source>
        <strain evidence="1">Derf</strain>
        <tissue evidence="1">Whole organism</tissue>
    </source>
</reference>
<evidence type="ECO:0000313" key="2">
    <source>
        <dbReference type="Proteomes" id="UP000790347"/>
    </source>
</evidence>
<reference evidence="1" key="1">
    <citation type="submission" date="2013-05" db="EMBL/GenBank/DDBJ databases">
        <authorList>
            <person name="Yim A.K.Y."/>
            <person name="Chan T.F."/>
            <person name="Ji K.M."/>
            <person name="Liu X.Y."/>
            <person name="Zhou J.W."/>
            <person name="Li R.Q."/>
            <person name="Yang K.Y."/>
            <person name="Li J."/>
            <person name="Li M."/>
            <person name="Law P.T.W."/>
            <person name="Wu Y.L."/>
            <person name="Cai Z.L."/>
            <person name="Qin H."/>
            <person name="Bao Y."/>
            <person name="Leung R.K.K."/>
            <person name="Ng P.K.S."/>
            <person name="Zou J."/>
            <person name="Zhong X.J."/>
            <person name="Ran P.X."/>
            <person name="Zhong N.S."/>
            <person name="Liu Z.G."/>
            <person name="Tsui S.K.W."/>
        </authorList>
    </citation>
    <scope>NUCLEOTIDE SEQUENCE</scope>
    <source>
        <strain evidence="1">Derf</strain>
        <tissue evidence="1">Whole organism</tissue>
    </source>
</reference>
<dbReference type="EMBL" id="ASGP02000007">
    <property type="protein sequence ID" value="KAH9497385.1"/>
    <property type="molecule type" value="Genomic_DNA"/>
</dbReference>
<proteinExistence type="predicted"/>
<dbReference type="AlphaFoldDB" id="A0A922L293"/>
<name>A0A922L293_DERFA</name>
<evidence type="ECO:0000313" key="1">
    <source>
        <dbReference type="EMBL" id="KAH9497385.1"/>
    </source>
</evidence>
<keyword evidence="2" id="KW-1185">Reference proteome</keyword>
<sequence>MFLNNVFEPDMGIMFVDNLRCYNSNDNENIMSYERIRSDTELDKSCVLDVNGIIVVKIKNRSNYSAIF</sequence>
<comment type="caution">
    <text evidence="1">The sequence shown here is derived from an EMBL/GenBank/DDBJ whole genome shotgun (WGS) entry which is preliminary data.</text>
</comment>
<protein>
    <submittedName>
        <fullName evidence="1">Uncharacterized protein</fullName>
    </submittedName>
</protein>
<gene>
    <name evidence="1" type="ORF">DERF_013380</name>
</gene>
<accession>A0A922L293</accession>
<dbReference type="Proteomes" id="UP000790347">
    <property type="component" value="Unassembled WGS sequence"/>
</dbReference>
<organism evidence="1 2">
    <name type="scientific">Dermatophagoides farinae</name>
    <name type="common">American house dust mite</name>
    <dbReference type="NCBI Taxonomy" id="6954"/>
    <lineage>
        <taxon>Eukaryota</taxon>
        <taxon>Metazoa</taxon>
        <taxon>Ecdysozoa</taxon>
        <taxon>Arthropoda</taxon>
        <taxon>Chelicerata</taxon>
        <taxon>Arachnida</taxon>
        <taxon>Acari</taxon>
        <taxon>Acariformes</taxon>
        <taxon>Sarcoptiformes</taxon>
        <taxon>Astigmata</taxon>
        <taxon>Psoroptidia</taxon>
        <taxon>Analgoidea</taxon>
        <taxon>Pyroglyphidae</taxon>
        <taxon>Dermatophagoidinae</taxon>
        <taxon>Dermatophagoides</taxon>
    </lineage>
</organism>